<dbReference type="AlphaFoldDB" id="A0A226F5W3"/>
<feature type="chain" id="PRO_5012262819" evidence="1">
    <location>
        <begin position="23"/>
        <end position="202"/>
    </location>
</feature>
<gene>
    <name evidence="2" type="ORF">Fcan01_01130</name>
</gene>
<protein>
    <submittedName>
        <fullName evidence="2">Uncharacterized protein</fullName>
    </submittedName>
</protein>
<keyword evidence="3" id="KW-1185">Reference proteome</keyword>
<evidence type="ECO:0000313" key="2">
    <source>
        <dbReference type="EMBL" id="OXA65182.1"/>
    </source>
</evidence>
<feature type="signal peptide" evidence="1">
    <location>
        <begin position="1"/>
        <end position="22"/>
    </location>
</feature>
<proteinExistence type="predicted"/>
<name>A0A226F5W3_FOLCA</name>
<accession>A0A226F5W3</accession>
<organism evidence="2 3">
    <name type="scientific">Folsomia candida</name>
    <name type="common">Springtail</name>
    <dbReference type="NCBI Taxonomy" id="158441"/>
    <lineage>
        <taxon>Eukaryota</taxon>
        <taxon>Metazoa</taxon>
        <taxon>Ecdysozoa</taxon>
        <taxon>Arthropoda</taxon>
        <taxon>Hexapoda</taxon>
        <taxon>Collembola</taxon>
        <taxon>Entomobryomorpha</taxon>
        <taxon>Isotomoidea</taxon>
        <taxon>Isotomidae</taxon>
        <taxon>Proisotominae</taxon>
        <taxon>Folsomia</taxon>
    </lineage>
</organism>
<evidence type="ECO:0000256" key="1">
    <source>
        <dbReference type="SAM" id="SignalP"/>
    </source>
</evidence>
<dbReference type="EMBL" id="LNIX01000001">
    <property type="protein sequence ID" value="OXA65182.1"/>
    <property type="molecule type" value="Genomic_DNA"/>
</dbReference>
<reference evidence="2 3" key="1">
    <citation type="submission" date="2015-12" db="EMBL/GenBank/DDBJ databases">
        <title>The genome of Folsomia candida.</title>
        <authorList>
            <person name="Faddeeva A."/>
            <person name="Derks M.F."/>
            <person name="Anvar Y."/>
            <person name="Smit S."/>
            <person name="Van Straalen N."/>
            <person name="Roelofs D."/>
        </authorList>
    </citation>
    <scope>NUCLEOTIDE SEQUENCE [LARGE SCALE GENOMIC DNA]</scope>
    <source>
        <strain evidence="2 3">VU population</strain>
        <tissue evidence="2">Whole body</tissue>
    </source>
</reference>
<comment type="caution">
    <text evidence="2">The sequence shown here is derived from an EMBL/GenBank/DDBJ whole genome shotgun (WGS) entry which is preliminary data.</text>
</comment>
<sequence>MEAKFLIITILMTCVALRGTCDQIVIPDGLTFWHYFNTSRAPFQSATSPEEIGLSQLAGWQILYLKSYLHTDNNIDFSSSFDLPRWICKGTQVQINIRYFSSLASVTVWPIVDKNATHGGSSYANLVDFNGGWVNFVADIDIERSEQVMLDGVIMPMGHFLLDEIIFLYTGEKCNTDGTTQTLETDTTPLNTDGWITDATVA</sequence>
<keyword evidence="1" id="KW-0732">Signal</keyword>
<dbReference type="Proteomes" id="UP000198287">
    <property type="component" value="Unassembled WGS sequence"/>
</dbReference>
<evidence type="ECO:0000313" key="3">
    <source>
        <dbReference type="Proteomes" id="UP000198287"/>
    </source>
</evidence>